<dbReference type="AlphaFoldDB" id="A0A2A6BUK5"/>
<accession>A0A8R1Z6Y7</accession>
<dbReference type="Proteomes" id="UP000005239">
    <property type="component" value="Unassembled WGS sequence"/>
</dbReference>
<reference evidence="2" key="1">
    <citation type="journal article" date="2008" name="Nat. Genet.">
        <title>The Pristionchus pacificus genome provides a unique perspective on nematode lifestyle and parasitism.</title>
        <authorList>
            <person name="Dieterich C."/>
            <person name="Clifton S.W."/>
            <person name="Schuster L.N."/>
            <person name="Chinwalla A."/>
            <person name="Delehaunty K."/>
            <person name="Dinkelacker I."/>
            <person name="Fulton L."/>
            <person name="Fulton R."/>
            <person name="Godfrey J."/>
            <person name="Minx P."/>
            <person name="Mitreva M."/>
            <person name="Roeseler W."/>
            <person name="Tian H."/>
            <person name="Witte H."/>
            <person name="Yang S.P."/>
            <person name="Wilson R.K."/>
            <person name="Sommer R.J."/>
        </authorList>
    </citation>
    <scope>NUCLEOTIDE SEQUENCE [LARGE SCALE GENOMIC DNA]</scope>
    <source>
        <strain evidence="2">PS312</strain>
    </source>
</reference>
<dbReference type="EnsemblMetazoa" id="PPA46416.1">
    <property type="protein sequence ID" value="PPA46416.1"/>
    <property type="gene ID" value="WBGene00284785"/>
</dbReference>
<gene>
    <name evidence="1" type="primary">WBGene00284785</name>
</gene>
<organism evidence="1 2">
    <name type="scientific">Pristionchus pacificus</name>
    <name type="common">Parasitic nematode worm</name>
    <dbReference type="NCBI Taxonomy" id="54126"/>
    <lineage>
        <taxon>Eukaryota</taxon>
        <taxon>Metazoa</taxon>
        <taxon>Ecdysozoa</taxon>
        <taxon>Nematoda</taxon>
        <taxon>Chromadorea</taxon>
        <taxon>Rhabditida</taxon>
        <taxon>Rhabditina</taxon>
        <taxon>Diplogasteromorpha</taxon>
        <taxon>Diplogasteroidea</taxon>
        <taxon>Neodiplogasteridae</taxon>
        <taxon>Pristionchus</taxon>
    </lineage>
</organism>
<accession>A0A2A6BUK5</accession>
<protein>
    <submittedName>
        <fullName evidence="1">Uncharacterized protein</fullName>
    </submittedName>
</protein>
<reference evidence="1" key="2">
    <citation type="submission" date="2022-06" db="UniProtKB">
        <authorList>
            <consortium name="EnsemblMetazoa"/>
        </authorList>
    </citation>
    <scope>IDENTIFICATION</scope>
    <source>
        <strain evidence="1">PS312</strain>
    </source>
</reference>
<evidence type="ECO:0000313" key="2">
    <source>
        <dbReference type="Proteomes" id="UP000005239"/>
    </source>
</evidence>
<sequence>MVPSECPSLLEGMGRGVPSSRTYMTAAVNAAAAAPAAIAQRVEARAATAVRFLALVVRFSIARGITRGIRGETGRGRRNTTGLNGYGITRQLDQLLLLYRSKEGRDQLIL</sequence>
<keyword evidence="2" id="KW-1185">Reference proteome</keyword>
<name>A0A2A6BUK5_PRIPA</name>
<proteinExistence type="predicted"/>
<evidence type="ECO:0000313" key="1">
    <source>
        <dbReference type="EnsemblMetazoa" id="PPA46416.1"/>
    </source>
</evidence>